<dbReference type="SUPFAM" id="SSF53187">
    <property type="entry name" value="Zn-dependent exopeptidases"/>
    <property type="match status" value="1"/>
</dbReference>
<proteinExistence type="inferred from homology"/>
<dbReference type="InterPro" id="IPR002933">
    <property type="entry name" value="Peptidase_M20"/>
</dbReference>
<reference evidence="3 4" key="1">
    <citation type="submission" date="2020-03" db="EMBL/GenBank/DDBJ databases">
        <title>WGS of actinomycetes isolated from Thailand.</title>
        <authorList>
            <person name="Thawai C."/>
        </authorList>
    </citation>
    <scope>NUCLEOTIDE SEQUENCE [LARGE SCALE GENOMIC DNA]</scope>
    <source>
        <strain evidence="3 4">FMUSA5-5</strain>
    </source>
</reference>
<dbReference type="PANTHER" id="PTHR32494">
    <property type="entry name" value="ALLANTOATE DEIMINASE-RELATED"/>
    <property type="match status" value="1"/>
</dbReference>
<name>A0ABX1B706_9ACTN</name>
<evidence type="ECO:0000256" key="2">
    <source>
        <dbReference type="ARBA" id="ARBA00022801"/>
    </source>
</evidence>
<comment type="similarity">
    <text evidence="1">Belongs to the peptidase M20 family.</text>
</comment>
<dbReference type="InterPro" id="IPR010158">
    <property type="entry name" value="Amidase_Cbmase"/>
</dbReference>
<keyword evidence="4" id="KW-1185">Reference proteome</keyword>
<dbReference type="Pfam" id="PF01546">
    <property type="entry name" value="Peptidase_M20"/>
    <property type="match status" value="1"/>
</dbReference>
<sequence>MLEQLAHVGRDPETGGYVRDAWSRADLELREWFAGEAGRRRLDLREDRNGNLWAWWGTPSPRRPGVVTGSHLDSVRQGGAYDGPLGVVSAFAALDLLRERGVTPAVPVGVACFSDEEGARFGVPCVGSRLLTGVLAPERALALTDDDGDTLADVLKRAGRRPDALGRDDETLACVGTFVELHVEQGRGLAGEGRPVGVASAIWPHGRWRFDFRGRADHAGTTRLADRDDPMLPLARMVLAAREAAERRGVVATVGKVRVSPGNANAIPGLASAWLDARGPDERAVRALVAELAEAAGATWPALAPQASPDDAAAAARAAAGLDDAAAPARAAGLDDAAAPARAAGAGDAQALATRAGAGDPAGRARSAGTGGVVVREESWTPVVAFEAALRDRVARAAGGDTPAPILPTGAGHDAGILAAAGVPSAMLFVRNPTGVSHAPDEHAERADCEAGVVALADVLEELCR</sequence>
<protein>
    <submittedName>
        <fullName evidence="3">Allantoate amidohydrolase</fullName>
    </submittedName>
</protein>
<dbReference type="Proteomes" id="UP000696294">
    <property type="component" value="Unassembled WGS sequence"/>
</dbReference>
<evidence type="ECO:0000313" key="3">
    <source>
        <dbReference type="EMBL" id="NJP92217.1"/>
    </source>
</evidence>
<accession>A0ABX1B706</accession>
<dbReference type="InterPro" id="IPR036264">
    <property type="entry name" value="Bact_exopeptidase_dim_dom"/>
</dbReference>
<dbReference type="PANTHER" id="PTHR32494:SF5">
    <property type="entry name" value="ALLANTOATE AMIDOHYDROLASE"/>
    <property type="match status" value="1"/>
</dbReference>
<dbReference type="SUPFAM" id="SSF55031">
    <property type="entry name" value="Bacterial exopeptidase dimerisation domain"/>
    <property type="match status" value="1"/>
</dbReference>
<gene>
    <name evidence="3" type="ORF">HCN51_22575</name>
</gene>
<dbReference type="EMBL" id="JAATEP010000015">
    <property type="protein sequence ID" value="NJP92217.1"/>
    <property type="molecule type" value="Genomic_DNA"/>
</dbReference>
<comment type="caution">
    <text evidence="3">The sequence shown here is derived from an EMBL/GenBank/DDBJ whole genome shotgun (WGS) entry which is preliminary data.</text>
</comment>
<evidence type="ECO:0000256" key="1">
    <source>
        <dbReference type="ARBA" id="ARBA00006153"/>
    </source>
</evidence>
<dbReference type="RefSeq" id="WP_168011464.1">
    <property type="nucleotide sequence ID" value="NZ_JAATEP010000015.1"/>
</dbReference>
<dbReference type="Gene3D" id="3.40.630.10">
    <property type="entry name" value="Zn peptidases"/>
    <property type="match status" value="2"/>
</dbReference>
<evidence type="ECO:0000313" key="4">
    <source>
        <dbReference type="Proteomes" id="UP000696294"/>
    </source>
</evidence>
<dbReference type="NCBIfam" id="NF006770">
    <property type="entry name" value="PRK09290.1-4"/>
    <property type="match status" value="1"/>
</dbReference>
<dbReference type="NCBIfam" id="TIGR01879">
    <property type="entry name" value="hydantase"/>
    <property type="match status" value="1"/>
</dbReference>
<dbReference type="PIRSF" id="PIRSF001235">
    <property type="entry name" value="Amidase_carbamoylase"/>
    <property type="match status" value="1"/>
</dbReference>
<keyword evidence="2" id="KW-0378">Hydrolase</keyword>
<organism evidence="3 4">
    <name type="scientific">Nonomuraea composti</name>
    <dbReference type="NCBI Taxonomy" id="2720023"/>
    <lineage>
        <taxon>Bacteria</taxon>
        <taxon>Bacillati</taxon>
        <taxon>Actinomycetota</taxon>
        <taxon>Actinomycetes</taxon>
        <taxon>Streptosporangiales</taxon>
        <taxon>Streptosporangiaceae</taxon>
        <taxon>Nonomuraea</taxon>
    </lineage>
</organism>